<dbReference type="Proteomes" id="UP000887565">
    <property type="component" value="Unplaced"/>
</dbReference>
<protein>
    <submittedName>
        <fullName evidence="3">Uncharacterized protein</fullName>
    </submittedName>
</protein>
<name>A0A915JH80_ROMCU</name>
<keyword evidence="2" id="KW-1185">Reference proteome</keyword>
<evidence type="ECO:0000256" key="1">
    <source>
        <dbReference type="SAM" id="MobiDB-lite"/>
    </source>
</evidence>
<dbReference type="AlphaFoldDB" id="A0A915JH80"/>
<dbReference type="WBParaSite" id="nRc.2.0.1.t25473-RA">
    <property type="protein sequence ID" value="nRc.2.0.1.t25473-RA"/>
    <property type="gene ID" value="nRc.2.0.1.g25473"/>
</dbReference>
<evidence type="ECO:0000313" key="2">
    <source>
        <dbReference type="Proteomes" id="UP000887565"/>
    </source>
</evidence>
<proteinExistence type="predicted"/>
<evidence type="ECO:0000313" key="3">
    <source>
        <dbReference type="WBParaSite" id="nRc.2.0.1.t25473-RA"/>
    </source>
</evidence>
<accession>A0A915JH80</accession>
<feature type="region of interest" description="Disordered" evidence="1">
    <location>
        <begin position="1"/>
        <end position="23"/>
    </location>
</feature>
<organism evidence="2 3">
    <name type="scientific">Romanomermis culicivorax</name>
    <name type="common">Nematode worm</name>
    <dbReference type="NCBI Taxonomy" id="13658"/>
    <lineage>
        <taxon>Eukaryota</taxon>
        <taxon>Metazoa</taxon>
        <taxon>Ecdysozoa</taxon>
        <taxon>Nematoda</taxon>
        <taxon>Enoplea</taxon>
        <taxon>Dorylaimia</taxon>
        <taxon>Mermithida</taxon>
        <taxon>Mermithoidea</taxon>
        <taxon>Mermithidae</taxon>
        <taxon>Romanomermis</taxon>
    </lineage>
</organism>
<reference evidence="3" key="1">
    <citation type="submission" date="2022-11" db="UniProtKB">
        <authorList>
            <consortium name="WormBaseParasite"/>
        </authorList>
    </citation>
    <scope>IDENTIFICATION</scope>
</reference>
<sequence length="112" mass="12464">LGDGFKGQSVGPVDDRKAGSTIRKRFSVEGKRMRVGGRRYKNVSSGRRRGFSINGDGVNSYGWVTITGNARETEGEYVNLLNRQRTQVQYANYNKTMQANAGTQAVKTRQDD</sequence>